<organism evidence="1 2">
    <name type="scientific">Deinococcus ruber</name>
    <dbReference type="NCBI Taxonomy" id="1848197"/>
    <lineage>
        <taxon>Bacteria</taxon>
        <taxon>Thermotogati</taxon>
        <taxon>Deinococcota</taxon>
        <taxon>Deinococci</taxon>
        <taxon>Deinococcales</taxon>
        <taxon>Deinococcaceae</taxon>
        <taxon>Deinococcus</taxon>
    </lineage>
</organism>
<protein>
    <recommendedName>
        <fullName evidence="3">Bacterial transcriptional activator domain-containing protein</fullName>
    </recommendedName>
</protein>
<comment type="caution">
    <text evidence="1">The sequence shown here is derived from an EMBL/GenBank/DDBJ whole genome shotgun (WGS) entry which is preliminary data.</text>
</comment>
<evidence type="ECO:0000313" key="2">
    <source>
        <dbReference type="Proteomes" id="UP000603865"/>
    </source>
</evidence>
<evidence type="ECO:0000313" key="1">
    <source>
        <dbReference type="EMBL" id="GGR06002.1"/>
    </source>
</evidence>
<name>A0A918C4D8_9DEIO</name>
<gene>
    <name evidence="1" type="ORF">GCM10008957_18450</name>
</gene>
<accession>A0A918C4D8</accession>
<keyword evidence="2" id="KW-1185">Reference proteome</keyword>
<evidence type="ECO:0008006" key="3">
    <source>
        <dbReference type="Google" id="ProtNLM"/>
    </source>
</evidence>
<dbReference type="SUPFAM" id="SSF48452">
    <property type="entry name" value="TPR-like"/>
    <property type="match status" value="1"/>
</dbReference>
<dbReference type="AlphaFoldDB" id="A0A918C4D8"/>
<dbReference type="Gene3D" id="1.25.40.10">
    <property type="entry name" value="Tetratricopeptide repeat domain"/>
    <property type="match status" value="1"/>
</dbReference>
<dbReference type="Proteomes" id="UP000603865">
    <property type="component" value="Unassembled WGS sequence"/>
</dbReference>
<reference evidence="1" key="1">
    <citation type="journal article" date="2014" name="Int. J. Syst. Evol. Microbiol.">
        <title>Complete genome sequence of Corynebacterium casei LMG S-19264T (=DSM 44701T), isolated from a smear-ripened cheese.</title>
        <authorList>
            <consortium name="US DOE Joint Genome Institute (JGI-PGF)"/>
            <person name="Walter F."/>
            <person name="Albersmeier A."/>
            <person name="Kalinowski J."/>
            <person name="Ruckert C."/>
        </authorList>
    </citation>
    <scope>NUCLEOTIDE SEQUENCE</scope>
    <source>
        <strain evidence="1">JCM 31311</strain>
    </source>
</reference>
<dbReference type="EMBL" id="BMQL01000008">
    <property type="protein sequence ID" value="GGR06002.1"/>
    <property type="molecule type" value="Genomic_DNA"/>
</dbReference>
<reference evidence="1" key="2">
    <citation type="submission" date="2020-09" db="EMBL/GenBank/DDBJ databases">
        <authorList>
            <person name="Sun Q."/>
            <person name="Ohkuma M."/>
        </authorList>
    </citation>
    <scope>NUCLEOTIDE SEQUENCE</scope>
    <source>
        <strain evidence="1">JCM 31311</strain>
    </source>
</reference>
<proteinExistence type="predicted"/>
<dbReference type="RefSeq" id="WP_189089630.1">
    <property type="nucleotide sequence ID" value="NZ_BMQL01000008.1"/>
</dbReference>
<sequence>MQHLDKSESACQRAFIRGDYLKVTADLAALSTSSGMQVSDRTMYGISLLRLGHFQKAEVELAAAAEQGSSEAAVEYANLLRATGNQQRAAQQLTLLLPSLSGELKYRALRWLGVCENMLGLSGGLEHLEEARMGYVGIGDAEMAARLTQTISVMYALRGRHREALTLLDGALPVLERQLNQRPFLTALLTQADLQLDAHLYAEAQATLARSLSLSLELGAEYQWRRAMLVSVLAALLRGDIGQFLALIPPTLAAAQATNDSEVLEHLSVWLADHHSRLGDQAKAVSIMAELYARVPEPGVHVQIAEGVLARRRGDYHGSYRLLMQLHERAIKLNSPHQAIRASLQALYALYQMKDFERVNQELPTALASIVRLGIKGGPVALRPDMAELSELFLYAQGHAPSAPLLASILGESSELVLAQAGLFVTGTLIELMTLRQVMVVKDGVPQHLPGIQARVIVSILLYVALHPDCSLDELQTALFPERTPEAASKTVRRGLAHIETSLGKLIEKGGHYHDPTFRIAAKVSLRSDHQLVLQRAAEGNVIGMLAAFKGEFLPGLDESEWVQEIRSSLQASIQAALEPALIEAELRGAHAQVVRLCTQALRVLPNDLDLMERRIAAAQQAAMSIELARFQSELKHSLN</sequence>
<dbReference type="InterPro" id="IPR011990">
    <property type="entry name" value="TPR-like_helical_dom_sf"/>
</dbReference>